<name>A0A2A5CHI7_9GAMM</name>
<comment type="caution">
    <text evidence="1">The sequence shown here is derived from an EMBL/GenBank/DDBJ whole genome shotgun (WGS) entry which is preliminary data.</text>
</comment>
<gene>
    <name evidence="1" type="ORF">COA71_00325</name>
</gene>
<proteinExistence type="predicted"/>
<dbReference type="AlphaFoldDB" id="A0A2A5CHI7"/>
<organism evidence="1 2">
    <name type="scientific">SAR86 cluster bacterium</name>
    <dbReference type="NCBI Taxonomy" id="2030880"/>
    <lineage>
        <taxon>Bacteria</taxon>
        <taxon>Pseudomonadati</taxon>
        <taxon>Pseudomonadota</taxon>
        <taxon>Gammaproteobacteria</taxon>
        <taxon>SAR86 cluster</taxon>
    </lineage>
</organism>
<evidence type="ECO:0000313" key="1">
    <source>
        <dbReference type="EMBL" id="PCJ43354.1"/>
    </source>
</evidence>
<dbReference type="EMBL" id="NVWI01000001">
    <property type="protein sequence ID" value="PCJ43354.1"/>
    <property type="molecule type" value="Genomic_DNA"/>
</dbReference>
<evidence type="ECO:0000313" key="2">
    <source>
        <dbReference type="Proteomes" id="UP000228987"/>
    </source>
</evidence>
<accession>A0A2A5CHI7</accession>
<sequence>MEYLEITGNVKLKADFDEDKVNSILSQLSNIDCVVTGFIQIGRNGNDLSINADGEITENNSIEALFLALEDQLAINSSFKMFRVRWEFYVMLMTTPLPTKTNLGEIGLAECI</sequence>
<dbReference type="Proteomes" id="UP000228987">
    <property type="component" value="Unassembled WGS sequence"/>
</dbReference>
<protein>
    <submittedName>
        <fullName evidence="1">Uncharacterized protein</fullName>
    </submittedName>
</protein>
<reference evidence="2" key="1">
    <citation type="submission" date="2017-08" db="EMBL/GenBank/DDBJ databases">
        <title>A dynamic microbial community with high functional redundancy inhabits the cold, oxic subseafloor aquifer.</title>
        <authorList>
            <person name="Tully B.J."/>
            <person name="Wheat C.G."/>
            <person name="Glazer B.T."/>
            <person name="Huber J.A."/>
        </authorList>
    </citation>
    <scope>NUCLEOTIDE SEQUENCE [LARGE SCALE GENOMIC DNA]</scope>
</reference>